<dbReference type="InterPro" id="IPR016181">
    <property type="entry name" value="Acyl_CoA_acyltransferase"/>
</dbReference>
<proteinExistence type="predicted"/>
<gene>
    <name evidence="2" type="ORF">SAMN04487792_0046</name>
</gene>
<dbReference type="Gene3D" id="3.40.630.30">
    <property type="match status" value="1"/>
</dbReference>
<dbReference type="EMBL" id="FOMN01000001">
    <property type="protein sequence ID" value="SFD27808.1"/>
    <property type="molecule type" value="Genomic_DNA"/>
</dbReference>
<accession>A0A1I1R6L9</accession>
<protein>
    <submittedName>
        <fullName evidence="2">Acetyltransferase (GNAT) domain-containing protein</fullName>
    </submittedName>
</protein>
<dbReference type="Proteomes" id="UP000199599">
    <property type="component" value="Unassembled WGS sequence"/>
</dbReference>
<dbReference type="InterPro" id="IPR000182">
    <property type="entry name" value="GNAT_dom"/>
</dbReference>
<dbReference type="PROSITE" id="PS51186">
    <property type="entry name" value="GNAT"/>
    <property type="match status" value="1"/>
</dbReference>
<name>A0A1I1R6L9_9LACO</name>
<organism evidence="2 3">
    <name type="scientific">Lactobacillus bombicola</name>
    <dbReference type="NCBI Taxonomy" id="1505723"/>
    <lineage>
        <taxon>Bacteria</taxon>
        <taxon>Bacillati</taxon>
        <taxon>Bacillota</taxon>
        <taxon>Bacilli</taxon>
        <taxon>Lactobacillales</taxon>
        <taxon>Lactobacillaceae</taxon>
        <taxon>Lactobacillus</taxon>
    </lineage>
</organism>
<feature type="domain" description="N-acetyltransferase" evidence="1">
    <location>
        <begin position="1"/>
        <end position="113"/>
    </location>
</feature>
<reference evidence="3" key="1">
    <citation type="submission" date="2016-10" db="EMBL/GenBank/DDBJ databases">
        <authorList>
            <person name="Varghese N."/>
            <person name="Submissions S."/>
        </authorList>
    </citation>
    <scope>NUCLEOTIDE SEQUENCE [LARGE SCALE GENOMIC DNA]</scope>
    <source>
        <strain evidence="3">R-53102</strain>
    </source>
</reference>
<keyword evidence="2" id="KW-0808">Transferase</keyword>
<dbReference type="GO" id="GO:0016747">
    <property type="term" value="F:acyltransferase activity, transferring groups other than amino-acyl groups"/>
    <property type="evidence" value="ECO:0007669"/>
    <property type="project" value="InterPro"/>
</dbReference>
<sequence>MALRKKARFQAIYNETEFVGLIFLVEGETAVYLAYLAIISAKHGQGYGTKVLQALRKNYYNKDIILDIEPINSLALNYNQRVKRLHFYERNGFKQTGKKLIDAEGQYAIMTTGTVFKAEILNQLLHYMSFGLHKFKVE</sequence>
<dbReference type="SUPFAM" id="SSF55729">
    <property type="entry name" value="Acyl-CoA N-acyltransferases (Nat)"/>
    <property type="match status" value="1"/>
</dbReference>
<evidence type="ECO:0000259" key="1">
    <source>
        <dbReference type="PROSITE" id="PS51186"/>
    </source>
</evidence>
<dbReference type="AlphaFoldDB" id="A0A1I1R6L9"/>
<evidence type="ECO:0000313" key="2">
    <source>
        <dbReference type="EMBL" id="SFD27808.1"/>
    </source>
</evidence>
<evidence type="ECO:0000313" key="3">
    <source>
        <dbReference type="Proteomes" id="UP000199599"/>
    </source>
</evidence>
<dbReference type="STRING" id="1505723.SAMN04487792_0046"/>
<dbReference type="Pfam" id="PF13508">
    <property type="entry name" value="Acetyltransf_7"/>
    <property type="match status" value="1"/>
</dbReference>